<dbReference type="InterPro" id="IPR050697">
    <property type="entry name" value="Adenylyl/Guanylyl_Cyclase_3/4"/>
</dbReference>
<dbReference type="SMART" id="SM00044">
    <property type="entry name" value="CYCc"/>
    <property type="match status" value="1"/>
</dbReference>
<dbReference type="PANTHER" id="PTHR43081:SF1">
    <property type="entry name" value="ADENYLATE CYCLASE, TERMINAL-DIFFERENTIATION SPECIFIC"/>
    <property type="match status" value="1"/>
</dbReference>
<dbReference type="PROSITE" id="PS50125">
    <property type="entry name" value="GUANYLATE_CYCLASE_2"/>
    <property type="match status" value="1"/>
</dbReference>
<keyword evidence="1" id="KW-0472">Membrane</keyword>
<dbReference type="InterPro" id="IPR007890">
    <property type="entry name" value="CHASE2"/>
</dbReference>
<name>A0A347TJ03_9BACT</name>
<dbReference type="EMBL" id="NXAO01000007">
    <property type="protein sequence ID" value="PHO16421.1"/>
    <property type="molecule type" value="Genomic_DNA"/>
</dbReference>
<reference evidence="4" key="2">
    <citation type="submission" date="2017-09" db="EMBL/GenBank/DDBJ databases">
        <authorList>
            <person name="Perez-Cataluna A."/>
            <person name="Figueras M.J."/>
            <person name="Salas-Masso N."/>
        </authorList>
    </citation>
    <scope>NUCLEOTIDE SEQUENCE</scope>
    <source>
        <strain evidence="4">CECT 7727</strain>
    </source>
</reference>
<protein>
    <submittedName>
        <fullName evidence="3">CHASE2 sensor-containing adenylate/guanylate cyclase</fullName>
    </submittedName>
</protein>
<feature type="transmembrane region" description="Helical" evidence="1">
    <location>
        <begin position="346"/>
        <end position="365"/>
    </location>
</feature>
<dbReference type="RefSeq" id="WP_099310084.1">
    <property type="nucleotide sequence ID" value="NZ_CP032101.1"/>
</dbReference>
<feature type="domain" description="Guanylate cyclase" evidence="2">
    <location>
        <begin position="460"/>
        <end position="593"/>
    </location>
</feature>
<gene>
    <name evidence="3" type="ORF">AMRN_0829</name>
    <name evidence="4" type="ORF">CPH92_01765</name>
</gene>
<keyword evidence="1" id="KW-0812">Transmembrane</keyword>
<keyword evidence="1" id="KW-1133">Transmembrane helix</keyword>
<dbReference type="EMBL" id="CP032101">
    <property type="protein sequence ID" value="AXX86581.1"/>
    <property type="molecule type" value="Genomic_DNA"/>
</dbReference>
<evidence type="ECO:0000313" key="5">
    <source>
        <dbReference type="Proteomes" id="UP000224740"/>
    </source>
</evidence>
<dbReference type="CDD" id="cd07302">
    <property type="entry name" value="CHD"/>
    <property type="match status" value="1"/>
</dbReference>
<dbReference type="InterPro" id="IPR001054">
    <property type="entry name" value="A/G_cyclase"/>
</dbReference>
<dbReference type="Proteomes" id="UP000264693">
    <property type="component" value="Chromosome"/>
</dbReference>
<dbReference type="PANTHER" id="PTHR43081">
    <property type="entry name" value="ADENYLATE CYCLASE, TERMINAL-DIFFERENTIATION SPECIFIC-RELATED"/>
    <property type="match status" value="1"/>
</dbReference>
<dbReference type="InterPro" id="IPR029787">
    <property type="entry name" value="Nucleotide_cyclase"/>
</dbReference>
<dbReference type="Pfam" id="PF05226">
    <property type="entry name" value="CHASE2"/>
    <property type="match status" value="1"/>
</dbReference>
<proteinExistence type="predicted"/>
<evidence type="ECO:0000256" key="1">
    <source>
        <dbReference type="SAM" id="Phobius"/>
    </source>
</evidence>
<dbReference type="Pfam" id="PF00211">
    <property type="entry name" value="Guanylate_cyc"/>
    <property type="match status" value="1"/>
</dbReference>
<dbReference type="Proteomes" id="UP000224740">
    <property type="component" value="Unassembled WGS sequence"/>
</dbReference>
<dbReference type="SUPFAM" id="SSF55073">
    <property type="entry name" value="Nucleotide cyclase"/>
    <property type="match status" value="1"/>
</dbReference>
<evidence type="ECO:0000313" key="6">
    <source>
        <dbReference type="Proteomes" id="UP000264693"/>
    </source>
</evidence>
<dbReference type="AlphaFoldDB" id="A0A347TJ03"/>
<evidence type="ECO:0000259" key="2">
    <source>
        <dbReference type="PROSITE" id="PS50125"/>
    </source>
</evidence>
<keyword evidence="5" id="KW-1185">Reference proteome</keyword>
<evidence type="ECO:0000313" key="4">
    <source>
        <dbReference type="EMBL" id="PHO16421.1"/>
    </source>
</evidence>
<dbReference type="Gene3D" id="3.30.70.1230">
    <property type="entry name" value="Nucleotide cyclase"/>
    <property type="match status" value="1"/>
</dbReference>
<feature type="transmembrane region" description="Helical" evidence="1">
    <location>
        <begin position="396"/>
        <end position="418"/>
    </location>
</feature>
<evidence type="ECO:0000313" key="3">
    <source>
        <dbReference type="EMBL" id="AXX86581.1"/>
    </source>
</evidence>
<dbReference type="GO" id="GO:0006171">
    <property type="term" value="P:cAMP biosynthetic process"/>
    <property type="evidence" value="ECO:0007669"/>
    <property type="project" value="TreeGrafter"/>
</dbReference>
<accession>A0A347TJ03</accession>
<feature type="transmembrane region" description="Helical" evidence="1">
    <location>
        <begin position="372"/>
        <end position="390"/>
    </location>
</feature>
<dbReference type="GO" id="GO:0035556">
    <property type="term" value="P:intracellular signal transduction"/>
    <property type="evidence" value="ECO:0007669"/>
    <property type="project" value="InterPro"/>
</dbReference>
<dbReference type="KEGG" id="amar:AMRN_0829"/>
<reference evidence="5" key="1">
    <citation type="submission" date="2017-09" db="EMBL/GenBank/DDBJ databases">
        <title>Arcobacter canalis sp. nov., a new species isolated from a water canal contaminated with urban sewage.</title>
        <authorList>
            <person name="Perez-Cataluna A."/>
            <person name="Salas-Masso N."/>
            <person name="Figueras M.J."/>
        </authorList>
    </citation>
    <scope>NUCLEOTIDE SEQUENCE [LARGE SCALE GENOMIC DNA]</scope>
    <source>
        <strain evidence="5">CECT 7727</strain>
    </source>
</reference>
<dbReference type="GO" id="GO:0004016">
    <property type="term" value="F:adenylate cyclase activity"/>
    <property type="evidence" value="ECO:0007669"/>
    <property type="project" value="UniProtKB-ARBA"/>
</dbReference>
<dbReference type="SMART" id="SM01080">
    <property type="entry name" value="CHASE2"/>
    <property type="match status" value="1"/>
</dbReference>
<reference evidence="3 6" key="3">
    <citation type="submission" date="2018-08" db="EMBL/GenBank/DDBJ databases">
        <title>Complete genome of the Arcobacter marinus type strain JCM 15502.</title>
        <authorList>
            <person name="Miller W.G."/>
            <person name="Yee E."/>
            <person name="Huynh S."/>
            <person name="Parker C.T."/>
        </authorList>
    </citation>
    <scope>NUCLEOTIDE SEQUENCE [LARGE SCALE GENOMIC DNA]</scope>
    <source>
        <strain evidence="3 6">JCM 15502</strain>
    </source>
</reference>
<organism evidence="3 6">
    <name type="scientific">Malaciobacter marinus</name>
    <dbReference type="NCBI Taxonomy" id="505249"/>
    <lineage>
        <taxon>Bacteria</taxon>
        <taxon>Pseudomonadati</taxon>
        <taxon>Campylobacterota</taxon>
        <taxon>Epsilonproteobacteria</taxon>
        <taxon>Campylobacterales</taxon>
        <taxon>Arcobacteraceae</taxon>
        <taxon>Malaciobacter</taxon>
    </lineage>
</organism>
<feature type="transmembrane region" description="Helical" evidence="1">
    <location>
        <begin position="7"/>
        <end position="25"/>
    </location>
</feature>
<sequence>MKALFKYLAIFIIVFCSIFFTFKSYPNLLSSLDNQIKSFLLKHKNKTQQSKNIIIVDIDDKSISQTSQWPWRRDLFANLIYELQKTNLKVIGVDILFSKEDINSPFNVIKTLNLKIDKQLPNYDELFSKAIKNSSKPIILGYHFFNNSFKQKIAQKPYSLKILKKTKIDDMNILEANNINMNIDLLQSSAYSTGFLNIINSNSSILTNVPLIIKYENELYPSFALEVIRTLKDNKDISIKKVDNSYHEIQLDDLNISVDKKASLSLSYYKSNYFKTISAINILNKNYDKTIFNNKIVLLGNSALDVVNLNNTLVDKKLSSTQIHATIIENILNKDFFINVNWQDNFISATIFIIFASLFLTLFFNKLLFSSYISLLLLFFISFGIFYFFYIENIIINSAFILISLIIAFICTTTIIFIKKTKELILLKKKFAAKVSSNVMNDILKDENNHYLRTKQKDITIFFSDIIGFSQITNQINDPEKLTKYLNKYMNPMTKIIMKNKGTVDKFIGDSIMAYWNAPFSVNNHQDLALTSALEQLKALEEINKNYEENSPLKIKIRIGINSGKAYVGEMGADDRNDYTALGSEVNKASILEQACKIYKTSCIISQSVKIALKKDYTIRLLDTISIEDTIKGAFNIYEVFKEGKPTQEEQIQIDSFEKALGFYYKKEFQKALDIFQKLENKNSNLNTYAISFHIKRCKKCLMNTSFFSPVTIINKKLISK</sequence>